<keyword evidence="4" id="KW-1185">Reference proteome</keyword>
<dbReference type="AlphaFoldDB" id="A0A128EBP0"/>
<organism evidence="3 4">
    <name type="scientific">Campylobacter geochelonis</name>
    <dbReference type="NCBI Taxonomy" id="1780362"/>
    <lineage>
        <taxon>Bacteria</taxon>
        <taxon>Pseudomonadati</taxon>
        <taxon>Campylobacterota</taxon>
        <taxon>Epsilonproteobacteria</taxon>
        <taxon>Campylobacterales</taxon>
        <taxon>Campylobacteraceae</taxon>
        <taxon>Campylobacter</taxon>
    </lineage>
</organism>
<evidence type="ECO:0000313" key="3">
    <source>
        <dbReference type="EMBL" id="CZE46359.1"/>
    </source>
</evidence>
<sequence>MNNQTKRVLALLEMFSKGEIVIIENLMNHPLWYGLSEKTIRRDLDIIKSNLSQSFECVRTTKGAYKAVTNSLLENFVDNKMLSLLVIAYNIAKKNSLFSSLDLSKDDKYILENKIKESSKCYEFINKAIENGKLNLDMLKSIEFAIKHAHKITLKYNANSEKIVVYTNPYKIIFINENFYLVTFADDIFSVFRLLNIEEIAVSKDTFHKNYEVLDFIKTMQTPFAKFSPNFKENLIDVKIVVFAQKARYFKAKKFFNSQVIEKENDDGSVIVSYKFTQTLEVKSFLLSWIEDIKILEPASLKDEMKEILLNSLANFK</sequence>
<gene>
    <name evidence="3" type="primary">aspA_1</name>
    <name evidence="3" type="ORF">ERS672216_00326</name>
</gene>
<dbReference type="EMBL" id="FIZP01000001">
    <property type="protein sequence ID" value="CZE46359.1"/>
    <property type="molecule type" value="Genomic_DNA"/>
</dbReference>
<dbReference type="GO" id="GO:0008797">
    <property type="term" value="F:aspartate ammonia-lyase activity"/>
    <property type="evidence" value="ECO:0007669"/>
    <property type="project" value="UniProtKB-EC"/>
</dbReference>
<feature type="domain" description="WYL" evidence="1">
    <location>
        <begin position="138"/>
        <end position="201"/>
    </location>
</feature>
<feature type="domain" description="WCX" evidence="2">
    <location>
        <begin position="236"/>
        <end position="309"/>
    </location>
</feature>
<dbReference type="PANTHER" id="PTHR34580">
    <property type="match status" value="1"/>
</dbReference>
<dbReference type="OrthoDB" id="6521217at2"/>
<dbReference type="InterPro" id="IPR026881">
    <property type="entry name" value="WYL_dom"/>
</dbReference>
<evidence type="ECO:0000259" key="1">
    <source>
        <dbReference type="Pfam" id="PF13280"/>
    </source>
</evidence>
<dbReference type="EC" id="4.3.1.1" evidence="3"/>
<reference evidence="3 4" key="1">
    <citation type="submission" date="2016-02" db="EMBL/GenBank/DDBJ databases">
        <authorList>
            <consortium name="Pathogen Informatics"/>
        </authorList>
    </citation>
    <scope>NUCLEOTIDE SEQUENCE [LARGE SCALE GENOMIC DNA]</scope>
    <source>
        <strain evidence="3 4">RC20</strain>
    </source>
</reference>
<dbReference type="InterPro" id="IPR051534">
    <property type="entry name" value="CBASS_pafABC_assoc_protein"/>
</dbReference>
<dbReference type="Pfam" id="PF25583">
    <property type="entry name" value="WCX"/>
    <property type="match status" value="1"/>
</dbReference>
<dbReference type="InterPro" id="IPR057727">
    <property type="entry name" value="WCX_dom"/>
</dbReference>
<name>A0A128EBP0_9BACT</name>
<dbReference type="PANTHER" id="PTHR34580:SF1">
    <property type="entry name" value="PROTEIN PAFC"/>
    <property type="match status" value="1"/>
</dbReference>
<evidence type="ECO:0000259" key="2">
    <source>
        <dbReference type="Pfam" id="PF25583"/>
    </source>
</evidence>
<dbReference type="Proteomes" id="UP000069632">
    <property type="component" value="Unassembled WGS sequence"/>
</dbReference>
<dbReference type="RefSeq" id="WP_075539946.1">
    <property type="nucleotide sequence ID" value="NZ_CP053844.1"/>
</dbReference>
<dbReference type="PROSITE" id="PS52050">
    <property type="entry name" value="WYL"/>
    <property type="match status" value="1"/>
</dbReference>
<protein>
    <submittedName>
        <fullName evidence="3">Aspartate ammonia-lyase</fullName>
        <ecNumber evidence="3">4.3.1.1</ecNumber>
    </submittedName>
</protein>
<keyword evidence="3" id="KW-0456">Lyase</keyword>
<evidence type="ECO:0000313" key="4">
    <source>
        <dbReference type="Proteomes" id="UP000069632"/>
    </source>
</evidence>
<accession>A0A128EBP0</accession>
<proteinExistence type="predicted"/>
<dbReference type="Pfam" id="PF13280">
    <property type="entry name" value="WYL"/>
    <property type="match status" value="1"/>
</dbReference>